<evidence type="ECO:0000313" key="2">
    <source>
        <dbReference type="EMBL" id="EED12284.1"/>
    </source>
</evidence>
<dbReference type="InterPro" id="IPR029063">
    <property type="entry name" value="SAM-dependent_MTases_sf"/>
</dbReference>
<dbReference type="EMBL" id="EQ962660">
    <property type="protein sequence ID" value="EED12284.1"/>
    <property type="molecule type" value="Genomic_DNA"/>
</dbReference>
<keyword evidence="2" id="KW-0808">Transferase</keyword>
<dbReference type="PhylomeDB" id="B8MTF2"/>
<gene>
    <name evidence="2" type="ORF">TSTA_003420</name>
</gene>
<dbReference type="RefSeq" id="XP_002487938.1">
    <property type="nucleotide sequence ID" value="XM_002487893.1"/>
</dbReference>
<evidence type="ECO:0000259" key="1">
    <source>
        <dbReference type="Pfam" id="PF00891"/>
    </source>
</evidence>
<dbReference type="GO" id="GO:0032259">
    <property type="term" value="P:methylation"/>
    <property type="evidence" value="ECO:0007669"/>
    <property type="project" value="UniProtKB-KW"/>
</dbReference>
<dbReference type="GeneID" id="8098038"/>
<dbReference type="Pfam" id="PF00891">
    <property type="entry name" value="Methyltransf_2"/>
    <property type="match status" value="1"/>
</dbReference>
<reference evidence="3" key="1">
    <citation type="journal article" date="2015" name="Genome Announc.">
        <title>Genome sequence of the AIDS-associated pathogen Penicillium marneffei (ATCC18224) and its near taxonomic relative Talaromyces stipitatus (ATCC10500).</title>
        <authorList>
            <person name="Nierman W.C."/>
            <person name="Fedorova-Abrams N.D."/>
            <person name="Andrianopoulos A."/>
        </authorList>
    </citation>
    <scope>NUCLEOTIDE SEQUENCE [LARGE SCALE GENOMIC DNA]</scope>
    <source>
        <strain evidence="3">ATCC 10500 / CBS 375.48 / QM 6759 / NRRL 1006</strain>
    </source>
</reference>
<feature type="domain" description="O-methyltransferase C-terminal" evidence="1">
    <location>
        <begin position="55"/>
        <end position="120"/>
    </location>
</feature>
<organism evidence="2 3">
    <name type="scientific">Talaromyces stipitatus (strain ATCC 10500 / CBS 375.48 / QM 6759 / NRRL 1006)</name>
    <name type="common">Penicillium stipitatum</name>
    <dbReference type="NCBI Taxonomy" id="441959"/>
    <lineage>
        <taxon>Eukaryota</taxon>
        <taxon>Fungi</taxon>
        <taxon>Dikarya</taxon>
        <taxon>Ascomycota</taxon>
        <taxon>Pezizomycotina</taxon>
        <taxon>Eurotiomycetes</taxon>
        <taxon>Eurotiomycetidae</taxon>
        <taxon>Eurotiales</taxon>
        <taxon>Trichocomaceae</taxon>
        <taxon>Talaromyces</taxon>
        <taxon>Talaromyces sect. Talaromyces</taxon>
    </lineage>
</organism>
<sequence>MHNSTKLPLSHALASMPDKANSLAEAMRWQLTLPAFSHHYLTEASLWGSGEEQLTVVDVGGGVGHASQALLDHNPHVKCVIQDYPDVVSQVQQSLPEQYKSRTTFQAHDFFQEQPAKDAAVYLLRMALIPALKLGAKNVRERTAQGWSALLKGVDERFQLTAIHQPAQSTLAVVEVTWSARIYCCAQPP</sequence>
<dbReference type="PANTHER" id="PTHR43712">
    <property type="entry name" value="PUTATIVE (AFU_ORTHOLOGUE AFUA_4G14580)-RELATED"/>
    <property type="match status" value="1"/>
</dbReference>
<keyword evidence="2" id="KW-0489">Methyltransferase</keyword>
<dbReference type="Proteomes" id="UP000001745">
    <property type="component" value="Unassembled WGS sequence"/>
</dbReference>
<protein>
    <submittedName>
        <fullName evidence="2">O-methyltransferase, putative</fullName>
    </submittedName>
</protein>
<name>B8MTF2_TALSN</name>
<dbReference type="GO" id="GO:0008171">
    <property type="term" value="F:O-methyltransferase activity"/>
    <property type="evidence" value="ECO:0007669"/>
    <property type="project" value="InterPro"/>
</dbReference>
<dbReference type="InParanoid" id="B8MTF2"/>
<keyword evidence="3" id="KW-1185">Reference proteome</keyword>
<dbReference type="OrthoDB" id="1606438at2759"/>
<accession>B8MTF2</accession>
<evidence type="ECO:0000313" key="3">
    <source>
        <dbReference type="Proteomes" id="UP000001745"/>
    </source>
</evidence>
<dbReference type="HOGENOM" id="CLU_005533_6_0_1"/>
<dbReference type="VEuPathDB" id="FungiDB:TSTA_003420"/>
<dbReference type="Gene3D" id="3.40.50.150">
    <property type="entry name" value="Vaccinia Virus protein VP39"/>
    <property type="match status" value="1"/>
</dbReference>
<proteinExistence type="predicted"/>
<dbReference type="InterPro" id="IPR001077">
    <property type="entry name" value="COMT_C"/>
</dbReference>
<dbReference type="SUPFAM" id="SSF53335">
    <property type="entry name" value="S-adenosyl-L-methionine-dependent methyltransferases"/>
    <property type="match status" value="1"/>
</dbReference>
<dbReference type="AlphaFoldDB" id="B8MTF2"/>
<dbReference type="PANTHER" id="PTHR43712:SF16">
    <property type="entry name" value="O-METHYLTRANSFERASE ELCB"/>
    <property type="match status" value="1"/>
</dbReference>